<comment type="catalytic activity">
    <reaction evidence="6">
        <text>2 a quinone + NADH + H(+) = 2 a 1,4-benzosemiquinone + NAD(+)</text>
        <dbReference type="Rhea" id="RHEA:65952"/>
        <dbReference type="ChEBI" id="CHEBI:15378"/>
        <dbReference type="ChEBI" id="CHEBI:57540"/>
        <dbReference type="ChEBI" id="CHEBI:57945"/>
        <dbReference type="ChEBI" id="CHEBI:132124"/>
        <dbReference type="ChEBI" id="CHEBI:134225"/>
    </reaction>
</comment>
<dbReference type="InterPro" id="IPR050104">
    <property type="entry name" value="FMN-dep_NADH:Q_OxRdtase_AzoR1"/>
</dbReference>
<name>A0A6J5FBI0_9BURK</name>
<feature type="domain" description="Flavodoxin-like fold" evidence="7">
    <location>
        <begin position="1"/>
        <end position="199"/>
    </location>
</feature>
<evidence type="ECO:0000259" key="7">
    <source>
        <dbReference type="Pfam" id="PF02525"/>
    </source>
</evidence>
<reference evidence="8 9" key="1">
    <citation type="submission" date="2020-04" db="EMBL/GenBank/DDBJ databases">
        <authorList>
            <person name="De Canck E."/>
        </authorList>
    </citation>
    <scope>NUCLEOTIDE SEQUENCE [LARGE SCALE GENOMIC DNA]</scope>
    <source>
        <strain evidence="8 9">LMG 29542</strain>
    </source>
</reference>
<comment type="function">
    <text evidence="6">Quinone reductase that provides resistance to thiol-specific stress caused by electrophilic quinones.</text>
</comment>
<organism evidence="8 9">
    <name type="scientific">Paraburkholderia humisilvae</name>
    <dbReference type="NCBI Taxonomy" id="627669"/>
    <lineage>
        <taxon>Bacteria</taxon>
        <taxon>Pseudomonadati</taxon>
        <taxon>Pseudomonadota</taxon>
        <taxon>Betaproteobacteria</taxon>
        <taxon>Burkholderiales</taxon>
        <taxon>Burkholderiaceae</taxon>
        <taxon>Paraburkholderia</taxon>
    </lineage>
</organism>
<dbReference type="SUPFAM" id="SSF52218">
    <property type="entry name" value="Flavoproteins"/>
    <property type="match status" value="1"/>
</dbReference>
<comment type="function">
    <text evidence="6">Also exhibits azoreductase activity. Catalyzes the reductive cleavage of the azo bond in aromatic azo compounds to the corresponding amines.</text>
</comment>
<dbReference type="InterPro" id="IPR003680">
    <property type="entry name" value="Flavodoxin_fold"/>
</dbReference>
<dbReference type="PANTHER" id="PTHR43741:SF4">
    <property type="entry name" value="FMN-DEPENDENT NADH:QUINONE OXIDOREDUCTASE"/>
    <property type="match status" value="1"/>
</dbReference>
<dbReference type="Pfam" id="PF02525">
    <property type="entry name" value="Flavodoxin_2"/>
    <property type="match status" value="1"/>
</dbReference>
<dbReference type="EC" id="1.7.1.17" evidence="6"/>
<dbReference type="Proteomes" id="UP000494363">
    <property type="component" value="Unassembled WGS sequence"/>
</dbReference>
<accession>A0A6J5FBI0</accession>
<proteinExistence type="inferred from homology"/>
<comment type="caution">
    <text evidence="6">Lacks conserved residue(s) required for the propagation of feature annotation.</text>
</comment>
<keyword evidence="2 6" id="KW-0288">FMN</keyword>
<comment type="subunit">
    <text evidence="6">Homodimer.</text>
</comment>
<evidence type="ECO:0000313" key="8">
    <source>
        <dbReference type="EMBL" id="CAB3775082.1"/>
    </source>
</evidence>
<dbReference type="InterPro" id="IPR023048">
    <property type="entry name" value="NADH:quinone_OxRdtase_FMN_depd"/>
</dbReference>
<evidence type="ECO:0000256" key="3">
    <source>
        <dbReference type="ARBA" id="ARBA00023002"/>
    </source>
</evidence>
<evidence type="ECO:0000256" key="2">
    <source>
        <dbReference type="ARBA" id="ARBA00022643"/>
    </source>
</evidence>
<evidence type="ECO:0000256" key="6">
    <source>
        <dbReference type="HAMAP-Rule" id="MF_01216"/>
    </source>
</evidence>
<dbReference type="GO" id="GO:0016652">
    <property type="term" value="F:oxidoreductase activity, acting on NAD(P)H as acceptor"/>
    <property type="evidence" value="ECO:0007669"/>
    <property type="project" value="UniProtKB-UniRule"/>
</dbReference>
<sequence length="209" mass="23438">MKLLHINASARGVNSESLTISNIFIAELRNRIELNLDTFNLFDDDLPEFGALAAAAKMSIFWGTEPSTEERLAWERIRQVFDRFASADAYVFNVPLWNNGLPYKLKQFIDVVTQPGWAFGFHAEKGYSGLIIGKKSLVVHASGVYYEGIAPEFGSDFSTPYIADWLRFIGIQSIDQIHVAPTVLNADFAKTKAEAEVRAQDLAQEWSQT</sequence>
<keyword evidence="9" id="KW-1185">Reference proteome</keyword>
<evidence type="ECO:0000256" key="5">
    <source>
        <dbReference type="ARBA" id="ARBA00048542"/>
    </source>
</evidence>
<comment type="cofactor">
    <cofactor evidence="6">
        <name>FMN</name>
        <dbReference type="ChEBI" id="CHEBI:58210"/>
    </cofactor>
    <text evidence="6">Binds 1 FMN per subunit.</text>
</comment>
<dbReference type="HAMAP" id="MF_01216">
    <property type="entry name" value="Azoreductase_type1"/>
    <property type="match status" value="1"/>
</dbReference>
<dbReference type="GO" id="GO:0009055">
    <property type="term" value="F:electron transfer activity"/>
    <property type="evidence" value="ECO:0007669"/>
    <property type="project" value="UniProtKB-UniRule"/>
</dbReference>
<dbReference type="PANTHER" id="PTHR43741">
    <property type="entry name" value="FMN-DEPENDENT NADH-AZOREDUCTASE 1"/>
    <property type="match status" value="1"/>
</dbReference>
<keyword evidence="1 6" id="KW-0285">Flavoprotein</keyword>
<evidence type="ECO:0000256" key="1">
    <source>
        <dbReference type="ARBA" id="ARBA00022630"/>
    </source>
</evidence>
<comment type="similarity">
    <text evidence="6">Belongs to the azoreductase type 1 family.</text>
</comment>
<gene>
    <name evidence="8" type="primary">azoR2</name>
    <name evidence="6" type="synonym">azoR</name>
    <name evidence="8" type="ORF">LMG29542_08464</name>
</gene>
<evidence type="ECO:0000256" key="4">
    <source>
        <dbReference type="ARBA" id="ARBA00023027"/>
    </source>
</evidence>
<dbReference type="EC" id="1.6.5.-" evidence="6"/>
<dbReference type="InterPro" id="IPR029039">
    <property type="entry name" value="Flavoprotein-like_sf"/>
</dbReference>
<keyword evidence="3 6" id="KW-0560">Oxidoreductase</keyword>
<comment type="catalytic activity">
    <reaction evidence="5">
        <text>N,N-dimethyl-1,4-phenylenediamine + anthranilate + 2 NAD(+) = 2-(4-dimethylaminophenyl)diazenylbenzoate + 2 NADH + 2 H(+)</text>
        <dbReference type="Rhea" id="RHEA:55872"/>
        <dbReference type="ChEBI" id="CHEBI:15378"/>
        <dbReference type="ChEBI" id="CHEBI:15783"/>
        <dbReference type="ChEBI" id="CHEBI:16567"/>
        <dbReference type="ChEBI" id="CHEBI:57540"/>
        <dbReference type="ChEBI" id="CHEBI:57945"/>
        <dbReference type="ChEBI" id="CHEBI:71579"/>
        <dbReference type="EC" id="1.7.1.17"/>
    </reaction>
    <physiologicalReaction direction="right-to-left" evidence="5">
        <dbReference type="Rhea" id="RHEA:55874"/>
    </physiologicalReaction>
</comment>
<dbReference type="EMBL" id="CADIKH010000253">
    <property type="protein sequence ID" value="CAB3775082.1"/>
    <property type="molecule type" value="Genomic_DNA"/>
</dbReference>
<evidence type="ECO:0000313" key="9">
    <source>
        <dbReference type="Proteomes" id="UP000494363"/>
    </source>
</evidence>
<feature type="binding site" evidence="6">
    <location>
        <begin position="15"/>
        <end position="17"/>
    </location>
    <ligand>
        <name>FMN</name>
        <dbReference type="ChEBI" id="CHEBI:58210"/>
    </ligand>
</feature>
<feature type="binding site" evidence="6">
    <location>
        <position position="9"/>
    </location>
    <ligand>
        <name>FMN</name>
        <dbReference type="ChEBI" id="CHEBI:58210"/>
    </ligand>
</feature>
<dbReference type="Gene3D" id="3.40.50.360">
    <property type="match status" value="1"/>
</dbReference>
<protein>
    <recommendedName>
        <fullName evidence="6">FMN dependent NADH:quinone oxidoreductase</fullName>
        <ecNumber evidence="6">1.6.5.-</ecNumber>
    </recommendedName>
    <alternativeName>
        <fullName evidence="6">Azo-dye reductase</fullName>
    </alternativeName>
    <alternativeName>
        <fullName evidence="6">FMN-dependent NADH-azo compound oxidoreductase</fullName>
    </alternativeName>
    <alternativeName>
        <fullName evidence="6">FMN-dependent NADH-azoreductase</fullName>
        <ecNumber evidence="6">1.7.1.17</ecNumber>
    </alternativeName>
</protein>
<dbReference type="GO" id="GO:0010181">
    <property type="term" value="F:FMN binding"/>
    <property type="evidence" value="ECO:0007669"/>
    <property type="project" value="UniProtKB-UniRule"/>
</dbReference>
<dbReference type="GO" id="GO:0016655">
    <property type="term" value="F:oxidoreductase activity, acting on NAD(P)H, quinone or similar compound as acceptor"/>
    <property type="evidence" value="ECO:0007669"/>
    <property type="project" value="InterPro"/>
</dbReference>
<dbReference type="AlphaFoldDB" id="A0A6J5FBI0"/>
<keyword evidence="4 6" id="KW-0520">NAD</keyword>